<reference evidence="8 9" key="1">
    <citation type="submission" date="2018-05" db="EMBL/GenBank/DDBJ databases">
        <title>Genomic analysis of Gracilibacillus dipsosauri DD1 reveals novel features of a salt-tolerant amylase.</title>
        <authorList>
            <person name="Deutch C.E."/>
            <person name="Yang S."/>
        </authorList>
    </citation>
    <scope>NUCLEOTIDE SEQUENCE [LARGE SCALE GENOMIC DNA]</scope>
    <source>
        <strain evidence="8 9">DD1</strain>
    </source>
</reference>
<proteinExistence type="predicted"/>
<keyword evidence="3 6" id="KW-0812">Transmembrane</keyword>
<dbReference type="GO" id="GO:0005886">
    <property type="term" value="C:plasma membrane"/>
    <property type="evidence" value="ECO:0007669"/>
    <property type="project" value="UniProtKB-SubCell"/>
</dbReference>
<gene>
    <name evidence="8" type="ORF">DLJ74_18510</name>
</gene>
<comment type="subcellular location">
    <subcellularLocation>
        <location evidence="1">Cell membrane</location>
        <topology evidence="1">Multi-pass membrane protein</topology>
    </subcellularLocation>
</comment>
<evidence type="ECO:0000259" key="7">
    <source>
        <dbReference type="Pfam" id="PF13396"/>
    </source>
</evidence>
<evidence type="ECO:0000313" key="9">
    <source>
        <dbReference type="Proteomes" id="UP000245624"/>
    </source>
</evidence>
<dbReference type="EMBL" id="QGTD01000020">
    <property type="protein sequence ID" value="PWU66857.1"/>
    <property type="molecule type" value="Genomic_DNA"/>
</dbReference>
<dbReference type="AlphaFoldDB" id="A0A317KTR4"/>
<evidence type="ECO:0000256" key="6">
    <source>
        <dbReference type="SAM" id="Phobius"/>
    </source>
</evidence>
<keyword evidence="4 6" id="KW-1133">Transmembrane helix</keyword>
<dbReference type="Proteomes" id="UP000245624">
    <property type="component" value="Unassembled WGS sequence"/>
</dbReference>
<dbReference type="RefSeq" id="WP_054787301.1">
    <property type="nucleotide sequence ID" value="NZ_JAJUIE010000173.1"/>
</dbReference>
<evidence type="ECO:0000313" key="8">
    <source>
        <dbReference type="EMBL" id="PWU66857.1"/>
    </source>
</evidence>
<keyword evidence="2" id="KW-1003">Cell membrane</keyword>
<keyword evidence="5 6" id="KW-0472">Membrane</keyword>
<sequence length="73" mass="8167">MQDFTNGSIEDLVEFLPIIAPLILIQLILMIIAIISLIKADDTNGPKPIWAVIIVFLTFIGPILYFIVGRRQS</sequence>
<keyword evidence="9" id="KW-1185">Reference proteome</keyword>
<dbReference type="InterPro" id="IPR027379">
    <property type="entry name" value="CLS_N"/>
</dbReference>
<evidence type="ECO:0000256" key="2">
    <source>
        <dbReference type="ARBA" id="ARBA00022475"/>
    </source>
</evidence>
<dbReference type="Pfam" id="PF13396">
    <property type="entry name" value="PLDc_N"/>
    <property type="match status" value="1"/>
</dbReference>
<feature type="transmembrane region" description="Helical" evidence="6">
    <location>
        <begin position="49"/>
        <end position="68"/>
    </location>
</feature>
<feature type="transmembrane region" description="Helical" evidence="6">
    <location>
        <begin position="12"/>
        <end position="37"/>
    </location>
</feature>
<name>A0A317KTR4_9BACI</name>
<dbReference type="OrthoDB" id="3243324at2"/>
<evidence type="ECO:0000256" key="4">
    <source>
        <dbReference type="ARBA" id="ARBA00022989"/>
    </source>
</evidence>
<evidence type="ECO:0000256" key="3">
    <source>
        <dbReference type="ARBA" id="ARBA00022692"/>
    </source>
</evidence>
<feature type="domain" description="Cardiolipin synthase N-terminal" evidence="7">
    <location>
        <begin position="28"/>
        <end position="70"/>
    </location>
</feature>
<accession>A0A317KTR4</accession>
<protein>
    <recommendedName>
        <fullName evidence="7">Cardiolipin synthase N-terminal domain-containing protein</fullName>
    </recommendedName>
</protein>
<comment type="caution">
    <text evidence="8">The sequence shown here is derived from an EMBL/GenBank/DDBJ whole genome shotgun (WGS) entry which is preliminary data.</text>
</comment>
<evidence type="ECO:0000256" key="5">
    <source>
        <dbReference type="ARBA" id="ARBA00023136"/>
    </source>
</evidence>
<organism evidence="8 9">
    <name type="scientific">Gracilibacillus dipsosauri</name>
    <dbReference type="NCBI Taxonomy" id="178340"/>
    <lineage>
        <taxon>Bacteria</taxon>
        <taxon>Bacillati</taxon>
        <taxon>Bacillota</taxon>
        <taxon>Bacilli</taxon>
        <taxon>Bacillales</taxon>
        <taxon>Bacillaceae</taxon>
        <taxon>Gracilibacillus</taxon>
    </lineage>
</organism>
<evidence type="ECO:0000256" key="1">
    <source>
        <dbReference type="ARBA" id="ARBA00004651"/>
    </source>
</evidence>